<proteinExistence type="predicted"/>
<dbReference type="Proteomes" id="UP001206925">
    <property type="component" value="Unassembled WGS sequence"/>
</dbReference>
<dbReference type="InterPro" id="IPR012340">
    <property type="entry name" value="NA-bd_OB-fold"/>
</dbReference>
<dbReference type="AlphaFoldDB" id="A0AAD5G686"/>
<keyword evidence="2" id="KW-1185">Reference proteome</keyword>
<dbReference type="EMBL" id="JAMZMK010011119">
    <property type="protein sequence ID" value="KAI7728923.1"/>
    <property type="molecule type" value="Genomic_DNA"/>
</dbReference>
<sequence>MDRILTASALSRRNVTWAQCLIQLAKFCVRGSYCCVCWLLLVDLGGASAAIGEVWRRTMDSFHATMLYSVLRDNMGQSKPVSIWFTKPFYKDANWRTPRATGDNMYTGQLKPLFICFRKVFYKAATRTSSTTDYIGLIDARGMKPTTKGQRLRKVLVKDERLRRMPTAAIAPRRDTTPLTTIKNKTTKDLAIQNLFTCLTSIASIREDRPWFYIICSICAHKMMKKAGTRGKYECLDDDDEPRYLSTLNMCESGCKALAIAVSCAAVYYAGCR</sequence>
<gene>
    <name evidence="1" type="ORF">M8C21_016444</name>
</gene>
<organism evidence="1 2">
    <name type="scientific">Ambrosia artemisiifolia</name>
    <name type="common">Common ragweed</name>
    <dbReference type="NCBI Taxonomy" id="4212"/>
    <lineage>
        <taxon>Eukaryota</taxon>
        <taxon>Viridiplantae</taxon>
        <taxon>Streptophyta</taxon>
        <taxon>Embryophyta</taxon>
        <taxon>Tracheophyta</taxon>
        <taxon>Spermatophyta</taxon>
        <taxon>Magnoliopsida</taxon>
        <taxon>eudicotyledons</taxon>
        <taxon>Gunneridae</taxon>
        <taxon>Pentapetalae</taxon>
        <taxon>asterids</taxon>
        <taxon>campanulids</taxon>
        <taxon>Asterales</taxon>
        <taxon>Asteraceae</taxon>
        <taxon>Asteroideae</taxon>
        <taxon>Heliantheae alliance</taxon>
        <taxon>Heliantheae</taxon>
        <taxon>Ambrosia</taxon>
    </lineage>
</organism>
<dbReference type="Gene3D" id="2.40.50.140">
    <property type="entry name" value="Nucleic acid-binding proteins"/>
    <property type="match status" value="1"/>
</dbReference>
<evidence type="ECO:0000313" key="2">
    <source>
        <dbReference type="Proteomes" id="UP001206925"/>
    </source>
</evidence>
<protein>
    <submittedName>
        <fullName evidence="1">Uncharacterized protein</fullName>
    </submittedName>
</protein>
<comment type="caution">
    <text evidence="1">The sequence shown here is derived from an EMBL/GenBank/DDBJ whole genome shotgun (WGS) entry which is preliminary data.</text>
</comment>
<evidence type="ECO:0000313" key="1">
    <source>
        <dbReference type="EMBL" id="KAI7728923.1"/>
    </source>
</evidence>
<reference evidence="1" key="1">
    <citation type="submission" date="2022-06" db="EMBL/GenBank/DDBJ databases">
        <title>Uncovering the hologenomic basis of an extraordinary plant invasion.</title>
        <authorList>
            <person name="Bieker V.C."/>
            <person name="Martin M.D."/>
            <person name="Gilbert T."/>
            <person name="Hodgins K."/>
            <person name="Battlay P."/>
            <person name="Petersen B."/>
            <person name="Wilson J."/>
        </authorList>
    </citation>
    <scope>NUCLEOTIDE SEQUENCE</scope>
    <source>
        <strain evidence="1">AA19_3_7</strain>
        <tissue evidence="1">Leaf</tissue>
    </source>
</reference>
<name>A0AAD5G686_AMBAR</name>
<accession>A0AAD5G686</accession>